<dbReference type="OrthoDB" id="2294590at2"/>
<organism evidence="2 3">
    <name type="scientific">Naumannella halotolerans</name>
    <dbReference type="NCBI Taxonomy" id="993414"/>
    <lineage>
        <taxon>Bacteria</taxon>
        <taxon>Bacillati</taxon>
        <taxon>Actinomycetota</taxon>
        <taxon>Actinomycetes</taxon>
        <taxon>Propionibacteriales</taxon>
        <taxon>Propionibacteriaceae</taxon>
        <taxon>Naumannella</taxon>
    </lineage>
</organism>
<protein>
    <recommendedName>
        <fullName evidence="4">DUF998 domain-containing protein</fullName>
    </recommendedName>
</protein>
<sequence>MIARARTSSVRPYRVLAAVGLFTALFAFTAATAWALASPELIYHWPLSMISDLGAGSCFTTDGRWICSPRAAWFNAGLLAAGALLIITSLIPHLGWGPFLRLAVAAAGGGLIMVAAFPSDSAPGLHMAGAVLALPVAAGSMMISGIRGEATPPTTASHRFSAARLRALLSATALLVSVVHLFPQWRLRGAAELASLSLLFLVIVLEAWSLLVRSGAEVTKGRPDRRPAADRSAAPQHR</sequence>
<keyword evidence="1" id="KW-0472">Membrane</keyword>
<feature type="transmembrane region" description="Helical" evidence="1">
    <location>
        <begin position="167"/>
        <end position="187"/>
    </location>
</feature>
<evidence type="ECO:0000313" key="2">
    <source>
        <dbReference type="EMBL" id="TDT31178.1"/>
    </source>
</evidence>
<accession>A0A4V3EMW9</accession>
<name>A0A4V3EMW9_9ACTN</name>
<keyword evidence="3" id="KW-1185">Reference proteome</keyword>
<dbReference type="Proteomes" id="UP000295371">
    <property type="component" value="Unassembled WGS sequence"/>
</dbReference>
<evidence type="ECO:0000313" key="3">
    <source>
        <dbReference type="Proteomes" id="UP000295371"/>
    </source>
</evidence>
<evidence type="ECO:0000256" key="1">
    <source>
        <dbReference type="SAM" id="Phobius"/>
    </source>
</evidence>
<feature type="transmembrane region" description="Helical" evidence="1">
    <location>
        <begin position="99"/>
        <end position="118"/>
    </location>
</feature>
<evidence type="ECO:0008006" key="4">
    <source>
        <dbReference type="Google" id="ProtNLM"/>
    </source>
</evidence>
<keyword evidence="1" id="KW-1133">Transmembrane helix</keyword>
<dbReference type="EMBL" id="SOAW01000002">
    <property type="protein sequence ID" value="TDT31178.1"/>
    <property type="molecule type" value="Genomic_DNA"/>
</dbReference>
<dbReference type="RefSeq" id="WP_133755484.1">
    <property type="nucleotide sequence ID" value="NZ_SOAW01000002.1"/>
</dbReference>
<keyword evidence="1" id="KW-0812">Transmembrane</keyword>
<gene>
    <name evidence="2" type="ORF">CLV29_2591</name>
</gene>
<feature type="transmembrane region" description="Helical" evidence="1">
    <location>
        <begin position="72"/>
        <end position="92"/>
    </location>
</feature>
<proteinExistence type="predicted"/>
<feature type="transmembrane region" description="Helical" evidence="1">
    <location>
        <begin position="193"/>
        <end position="212"/>
    </location>
</feature>
<feature type="transmembrane region" description="Helical" evidence="1">
    <location>
        <begin position="124"/>
        <end position="146"/>
    </location>
</feature>
<dbReference type="AlphaFoldDB" id="A0A4V3EMW9"/>
<reference evidence="2 3" key="1">
    <citation type="submission" date="2019-03" db="EMBL/GenBank/DDBJ databases">
        <title>Genomic Encyclopedia of Archaeal and Bacterial Type Strains, Phase II (KMG-II): from individual species to whole genera.</title>
        <authorList>
            <person name="Goeker M."/>
        </authorList>
    </citation>
    <scope>NUCLEOTIDE SEQUENCE [LARGE SCALE GENOMIC DNA]</scope>
    <source>
        <strain evidence="2 3">DSM 24323</strain>
    </source>
</reference>
<comment type="caution">
    <text evidence="2">The sequence shown here is derived from an EMBL/GenBank/DDBJ whole genome shotgun (WGS) entry which is preliminary data.</text>
</comment>